<evidence type="ECO:0000313" key="3">
    <source>
        <dbReference type="EMBL" id="QJC53283.1"/>
    </source>
</evidence>
<keyword evidence="3" id="KW-0378">Hydrolase</keyword>
<keyword evidence="1" id="KW-0812">Transmembrane</keyword>
<evidence type="ECO:0000313" key="4">
    <source>
        <dbReference type="Proteomes" id="UP000502136"/>
    </source>
</evidence>
<name>A0A6H2H0R7_9BACL</name>
<dbReference type="Pfam" id="PF02517">
    <property type="entry name" value="Rce1-like"/>
    <property type="match status" value="1"/>
</dbReference>
<dbReference type="InterPro" id="IPR052710">
    <property type="entry name" value="CAAX_protease"/>
</dbReference>
<feature type="domain" description="CAAX prenyl protease 2/Lysostaphin resistance protein A-like" evidence="2">
    <location>
        <begin position="132"/>
        <end position="218"/>
    </location>
</feature>
<feature type="transmembrane region" description="Helical" evidence="1">
    <location>
        <begin position="53"/>
        <end position="75"/>
    </location>
</feature>
<keyword evidence="3" id="KW-0482">Metalloprotease</keyword>
<keyword evidence="3" id="KW-0645">Protease</keyword>
<evidence type="ECO:0000259" key="2">
    <source>
        <dbReference type="Pfam" id="PF02517"/>
    </source>
</evidence>
<keyword evidence="1" id="KW-1133">Transmembrane helix</keyword>
<dbReference type="PANTHER" id="PTHR36435:SF1">
    <property type="entry name" value="CAAX AMINO TERMINAL PROTEASE FAMILY PROTEIN"/>
    <property type="match status" value="1"/>
</dbReference>
<dbReference type="AlphaFoldDB" id="A0A6H2H0R7"/>
<feature type="transmembrane region" description="Helical" evidence="1">
    <location>
        <begin position="87"/>
        <end position="111"/>
    </location>
</feature>
<dbReference type="GO" id="GO:0080120">
    <property type="term" value="P:CAAX-box protein maturation"/>
    <property type="evidence" value="ECO:0007669"/>
    <property type="project" value="UniProtKB-ARBA"/>
</dbReference>
<feature type="transmembrane region" description="Helical" evidence="1">
    <location>
        <begin position="131"/>
        <end position="151"/>
    </location>
</feature>
<accession>A0A6H2H0R7</accession>
<reference evidence="3 4" key="1">
    <citation type="submission" date="2020-04" db="EMBL/GenBank/DDBJ databases">
        <title>Novel Paenibacillus strain UniB2 isolated from commercial digestive syrup.</title>
        <authorList>
            <person name="Thorat V."/>
            <person name="Kirdat K."/>
            <person name="Tiwarekar B."/>
            <person name="Yadav A."/>
        </authorList>
    </citation>
    <scope>NUCLEOTIDE SEQUENCE [LARGE SCALE GENOMIC DNA]</scope>
    <source>
        <strain evidence="3 4">UniB2</strain>
    </source>
</reference>
<dbReference type="RefSeq" id="WP_168908824.1">
    <property type="nucleotide sequence ID" value="NZ_CP051428.1"/>
</dbReference>
<dbReference type="GO" id="GO:0004175">
    <property type="term" value="F:endopeptidase activity"/>
    <property type="evidence" value="ECO:0007669"/>
    <property type="project" value="UniProtKB-ARBA"/>
</dbReference>
<keyword evidence="4" id="KW-1185">Reference proteome</keyword>
<dbReference type="GO" id="GO:0006508">
    <property type="term" value="P:proteolysis"/>
    <property type="evidence" value="ECO:0007669"/>
    <property type="project" value="UniProtKB-KW"/>
</dbReference>
<feature type="transmembrane region" description="Helical" evidence="1">
    <location>
        <begin position="171"/>
        <end position="195"/>
    </location>
</feature>
<proteinExistence type="predicted"/>
<dbReference type="EMBL" id="CP051428">
    <property type="protein sequence ID" value="QJC53283.1"/>
    <property type="molecule type" value="Genomic_DNA"/>
</dbReference>
<dbReference type="KEGG" id="palr:HGI30_18015"/>
<feature type="transmembrane region" description="Helical" evidence="1">
    <location>
        <begin position="201"/>
        <end position="223"/>
    </location>
</feature>
<dbReference type="InterPro" id="IPR003675">
    <property type="entry name" value="Rce1/LyrA-like_dom"/>
</dbReference>
<feature type="transmembrane region" description="Helical" evidence="1">
    <location>
        <begin position="20"/>
        <end position="41"/>
    </location>
</feature>
<organism evidence="3 4">
    <name type="scientific">Paenibacillus albicereus</name>
    <dbReference type="NCBI Taxonomy" id="2726185"/>
    <lineage>
        <taxon>Bacteria</taxon>
        <taxon>Bacillati</taxon>
        <taxon>Bacillota</taxon>
        <taxon>Bacilli</taxon>
        <taxon>Bacillales</taxon>
        <taxon>Paenibacillaceae</taxon>
        <taxon>Paenibacillus</taxon>
    </lineage>
</organism>
<evidence type="ECO:0000256" key="1">
    <source>
        <dbReference type="SAM" id="Phobius"/>
    </source>
</evidence>
<keyword evidence="1" id="KW-0472">Membrane</keyword>
<protein>
    <submittedName>
        <fullName evidence="3">CPBP family intramembrane metalloprotease</fullName>
    </submittedName>
</protein>
<sequence>MLPLAAERLQTIPSLSRSELLRFLGIWLGMQVLLVGTALILRGEGPSSLFWSSAAMLLSYVVAFACSRTALAAALDRLNVPALRRPASWGLFAAAFLILLSAALVFSGLSWDDPAANQELYANRLDIRTGWLYAASLLLLTVLLPIGEELVFRGLLLRFFESRWGWLRGALLTSVLFGFLHTDLFFTMALFGFVFSLLQRYAGSILFAILLHISWNTFSLLLLA</sequence>
<dbReference type="GO" id="GO:0008237">
    <property type="term" value="F:metallopeptidase activity"/>
    <property type="evidence" value="ECO:0007669"/>
    <property type="project" value="UniProtKB-KW"/>
</dbReference>
<dbReference type="PANTHER" id="PTHR36435">
    <property type="entry name" value="SLR1288 PROTEIN"/>
    <property type="match status" value="1"/>
</dbReference>
<dbReference type="Proteomes" id="UP000502136">
    <property type="component" value="Chromosome"/>
</dbReference>
<gene>
    <name evidence="3" type="ORF">HGI30_18015</name>
</gene>